<dbReference type="PANTHER" id="PTHR34033:SF1">
    <property type="entry name" value="AP-5 COMPLEX SUBUNIT BETA-1"/>
    <property type="match status" value="1"/>
</dbReference>
<dbReference type="Pfam" id="PF21590">
    <property type="entry name" value="AP5B1_C"/>
    <property type="match status" value="1"/>
</dbReference>
<feature type="domain" description="AP5B1 middle" evidence="1">
    <location>
        <begin position="231"/>
        <end position="629"/>
    </location>
</feature>
<dbReference type="Pfam" id="PF21588">
    <property type="entry name" value="AP5B1_middle"/>
    <property type="match status" value="1"/>
</dbReference>
<dbReference type="InterPro" id="IPR038741">
    <property type="entry name" value="AP5B1"/>
</dbReference>
<protein>
    <submittedName>
        <fullName evidence="3">Uncharacterized protein</fullName>
    </submittedName>
</protein>
<dbReference type="AlphaFoldDB" id="B9RPX7"/>
<dbReference type="InterPro" id="IPR016024">
    <property type="entry name" value="ARM-type_fold"/>
</dbReference>
<dbReference type="InterPro" id="IPR048981">
    <property type="entry name" value="AP5B1_C"/>
</dbReference>
<sequence length="1113" mass="125084">MADKPPPLKPPSTPQEWEALIEDFQNGHQKWPSLSSTLLDYSLCSLLKKDFLFKIPLLLFLEQFSETFFTTEAHLTRLLETLRSTIQSPVDGITVTFQLKEQFMISTTSMFISIDALNNFHERYVESLIELLLTVIHRPNHGLDRQTRAIACECLRELEKNYPCLLSNIAGHLWSLCQSERTHACQSYILLFTMVIFNIVDRKLNVSILNTSLPLIPFNVPQSITGSGFNYKELRRALAFLLESPQVLTPFGTIEFMQMIVPMALALELQVSLLKVQFFGLIYSFDPLLCHLVLVMFSKFLDAFDGQEGEIVKRLMLISKETQHYLVFRLLSLHWLMGLLSRLVLSKEGKKYKSVVKMGLRFYPAVFDPLALKALKLDLLAFFSICLDMLKLEGLDTNEEGGAAASAESMVKLFEDGLVSVSAFKWLAPSSTETALAFRTFHKFLIGGSSHSDTDPSTTRILMNAVIFHTLQGMLVGMTLEFLKLVPVVVSLIDRLLGCQKHRWLGERLLQMADEYLFPKVKFDYTLISYFPIFDRIAENNAIPPRRLLDLLTKFMVFLVEKHGPDTGLKSWSQGSKVLCISRTMMMHHCSSRLFLGLSRLFAFTCLYFPDLEVRDNARIYLRMLICIPGVKLKGILSLGEQLLSISPSTHSSSFFNILSPQHYQSFKKSRSISSCIHVERVVPLLVKQSWSLSLSPLDIGCSKPTFLESVTDSEPQVDIGELDVSTNFLATTKTERTNQLQEPLRVMDSKISEILGILRRHFSCIPDFRRMPGLKVSISCTLRLESEPFIHLWGGGSPTSRLEGVDALPALYATVLKFSSSAPYGSIPSYHIPFLLGEPSRNNYADTPIDSLEIVPVENGSGDEEDYLAPVRIDLEPREPTPGLVDVFIEANVESGQIIHGQLQSITVGIEDMFLKAIVPSDIPEDAVPAYYSGVFDALWEACGASSNIGRETFLLKGGKGVAAINGTRSVKLLEVPADSLIRATEQHLAPFVVCVIGEQLVNMVKDGEIIKNIIWKDAASDSFIDSTATVADLHSGPLHLTYFNDEDGRESQVNGYKRNLGCFLVLVFLPPRFHLLFQMEVSDLSTLVRIRTDHWPCLAYVDEYLEALFLT</sequence>
<reference evidence="4" key="1">
    <citation type="journal article" date="2010" name="Nat. Biotechnol.">
        <title>Draft genome sequence of the oilseed species Ricinus communis.</title>
        <authorList>
            <person name="Chan A.P."/>
            <person name="Crabtree J."/>
            <person name="Zhao Q."/>
            <person name="Lorenzi H."/>
            <person name="Orvis J."/>
            <person name="Puiu D."/>
            <person name="Melake-Berhan A."/>
            <person name="Jones K.M."/>
            <person name="Redman J."/>
            <person name="Chen G."/>
            <person name="Cahoon E.B."/>
            <person name="Gedil M."/>
            <person name="Stanke M."/>
            <person name="Haas B.J."/>
            <person name="Wortman J.R."/>
            <person name="Fraser-Liggett C.M."/>
            <person name="Ravel J."/>
            <person name="Rabinowicz P.D."/>
        </authorList>
    </citation>
    <scope>NUCLEOTIDE SEQUENCE [LARGE SCALE GENOMIC DNA]</scope>
    <source>
        <strain evidence="4">cv. Hale</strain>
    </source>
</reference>
<dbReference type="GO" id="GO:0016197">
    <property type="term" value="P:endosomal transport"/>
    <property type="evidence" value="ECO:0000318"/>
    <property type="project" value="GO_Central"/>
</dbReference>
<dbReference type="InParanoid" id="B9RPX7"/>
<evidence type="ECO:0000259" key="2">
    <source>
        <dbReference type="Pfam" id="PF21590"/>
    </source>
</evidence>
<evidence type="ECO:0000313" key="4">
    <source>
        <dbReference type="Proteomes" id="UP000008311"/>
    </source>
</evidence>
<gene>
    <name evidence="3" type="ORF">RCOM_1137840</name>
</gene>
<proteinExistence type="predicted"/>
<dbReference type="STRING" id="3988.B9RPX7"/>
<dbReference type="EMBL" id="EQ973798">
    <property type="protein sequence ID" value="EEF46577.1"/>
    <property type="molecule type" value="Genomic_DNA"/>
</dbReference>
<accession>B9RPX7</accession>
<evidence type="ECO:0000313" key="3">
    <source>
        <dbReference type="EMBL" id="EEF46577.1"/>
    </source>
</evidence>
<keyword evidence="4" id="KW-1185">Reference proteome</keyword>
<feature type="domain" description="AP5B1 C-terminal" evidence="2">
    <location>
        <begin position="1064"/>
        <end position="1109"/>
    </location>
</feature>
<dbReference type="eggNOG" id="ENOG502QVTX">
    <property type="taxonomic scope" value="Eukaryota"/>
</dbReference>
<dbReference type="SUPFAM" id="SSF48371">
    <property type="entry name" value="ARM repeat"/>
    <property type="match status" value="1"/>
</dbReference>
<dbReference type="OrthoDB" id="646197at2759"/>
<evidence type="ECO:0000259" key="1">
    <source>
        <dbReference type="Pfam" id="PF21588"/>
    </source>
</evidence>
<dbReference type="InterPro" id="IPR048979">
    <property type="entry name" value="AP5B1_middle"/>
</dbReference>
<name>B9RPX7_RICCO</name>
<dbReference type="KEGG" id="rcu:8286528"/>
<dbReference type="FunCoup" id="B9RPX7">
    <property type="interactions" value="1387"/>
</dbReference>
<dbReference type="PANTHER" id="PTHR34033">
    <property type="entry name" value="AP-5 COMPLEX SUBUNIT BETA-1"/>
    <property type="match status" value="1"/>
</dbReference>
<organism evidence="3 4">
    <name type="scientific">Ricinus communis</name>
    <name type="common">Castor bean</name>
    <dbReference type="NCBI Taxonomy" id="3988"/>
    <lineage>
        <taxon>Eukaryota</taxon>
        <taxon>Viridiplantae</taxon>
        <taxon>Streptophyta</taxon>
        <taxon>Embryophyta</taxon>
        <taxon>Tracheophyta</taxon>
        <taxon>Spermatophyta</taxon>
        <taxon>Magnoliopsida</taxon>
        <taxon>eudicotyledons</taxon>
        <taxon>Gunneridae</taxon>
        <taxon>Pentapetalae</taxon>
        <taxon>rosids</taxon>
        <taxon>fabids</taxon>
        <taxon>Malpighiales</taxon>
        <taxon>Euphorbiaceae</taxon>
        <taxon>Acalyphoideae</taxon>
        <taxon>Acalypheae</taxon>
        <taxon>Ricinus</taxon>
    </lineage>
</organism>
<dbReference type="GO" id="GO:0030119">
    <property type="term" value="C:AP-type membrane coat adaptor complex"/>
    <property type="evidence" value="ECO:0000318"/>
    <property type="project" value="GO_Central"/>
</dbReference>
<dbReference type="Proteomes" id="UP000008311">
    <property type="component" value="Unassembled WGS sequence"/>
</dbReference>